<keyword evidence="2" id="KW-0472">Membrane</keyword>
<dbReference type="Proteomes" id="UP001165060">
    <property type="component" value="Unassembled WGS sequence"/>
</dbReference>
<sequence>MPEDPAFTSMASHLSHLQKLSVSLKSVGSEGSASGPLSKVLEAQIHLRRSLNIYILSGAPPSPPLETLASDLDSALTTSLPPPLLKSLLASSLLPLSPAARRLLPPVPLSATDMHEAMRLCEVSALMQELGKDPVVLRQLPPGHTVFSWFGGTTDAALPPGHTAYTFAGFPECPLNSLLKLLTDVRKVERSKAFAKMLLSDTLATLKESDKEYTKDNFSYGTTPFQSYLSLSSSPCFAEAVSLSLAADSRPLVLGSSLGLFNFYMAAMHGAKSVGIELLPVLHQRSRKLASKYSFKEHTEFINADFMSGETDSYFEQTNLVVLTSMCWDPLLKAALYSKLARLLKHGCVVVDYTKELASAGGELVEFEEVGEVVVGVSWSDSQKLHVFVKRDINRGIIPVTPGTTEMFEREEEKVEAAAENAWEMVPEKVTETPPKTPPRTPPQSNPSSSPLSPAATAVGVAAGVGIVGYVLNRFWRK</sequence>
<dbReference type="CDD" id="cd02440">
    <property type="entry name" value="AdoMet_MTases"/>
    <property type="match status" value="1"/>
</dbReference>
<dbReference type="EMBL" id="BRYB01006201">
    <property type="protein sequence ID" value="GMI51780.1"/>
    <property type="molecule type" value="Genomic_DNA"/>
</dbReference>
<name>A0ABQ6NAQ1_9STRA</name>
<dbReference type="Gene3D" id="3.40.50.150">
    <property type="entry name" value="Vaccinia Virus protein VP39"/>
    <property type="match status" value="1"/>
</dbReference>
<evidence type="ECO:0000313" key="4">
    <source>
        <dbReference type="Proteomes" id="UP001165060"/>
    </source>
</evidence>
<organism evidence="3 4">
    <name type="scientific">Tetraparma gracilis</name>
    <dbReference type="NCBI Taxonomy" id="2962635"/>
    <lineage>
        <taxon>Eukaryota</taxon>
        <taxon>Sar</taxon>
        <taxon>Stramenopiles</taxon>
        <taxon>Ochrophyta</taxon>
        <taxon>Bolidophyceae</taxon>
        <taxon>Parmales</taxon>
        <taxon>Triparmaceae</taxon>
        <taxon>Tetraparma</taxon>
    </lineage>
</organism>
<feature type="region of interest" description="Disordered" evidence="1">
    <location>
        <begin position="423"/>
        <end position="455"/>
    </location>
</feature>
<proteinExistence type="predicted"/>
<feature type="compositionally biased region" description="Pro residues" evidence="1">
    <location>
        <begin position="435"/>
        <end position="445"/>
    </location>
</feature>
<feature type="transmembrane region" description="Helical" evidence="2">
    <location>
        <begin position="452"/>
        <end position="472"/>
    </location>
</feature>
<feature type="compositionally biased region" description="Low complexity" evidence="1">
    <location>
        <begin position="446"/>
        <end position="455"/>
    </location>
</feature>
<evidence type="ECO:0000256" key="1">
    <source>
        <dbReference type="SAM" id="MobiDB-lite"/>
    </source>
</evidence>
<evidence type="ECO:0000313" key="3">
    <source>
        <dbReference type="EMBL" id="GMI51780.1"/>
    </source>
</evidence>
<dbReference type="InterPro" id="IPR029063">
    <property type="entry name" value="SAM-dependent_MTases_sf"/>
</dbReference>
<dbReference type="SUPFAM" id="SSF53335">
    <property type="entry name" value="S-adenosyl-L-methionine-dependent methyltransferases"/>
    <property type="match status" value="1"/>
</dbReference>
<keyword evidence="2" id="KW-0812">Transmembrane</keyword>
<comment type="caution">
    <text evidence="3">The sequence shown here is derived from an EMBL/GenBank/DDBJ whole genome shotgun (WGS) entry which is preliminary data.</text>
</comment>
<evidence type="ECO:0000256" key="2">
    <source>
        <dbReference type="SAM" id="Phobius"/>
    </source>
</evidence>
<gene>
    <name evidence="3" type="ORF">TeGR_g10196</name>
</gene>
<keyword evidence="2" id="KW-1133">Transmembrane helix</keyword>
<reference evidence="3 4" key="1">
    <citation type="journal article" date="2023" name="Commun. Biol.">
        <title>Genome analysis of Parmales, the sister group of diatoms, reveals the evolutionary specialization of diatoms from phago-mixotrophs to photoautotrophs.</title>
        <authorList>
            <person name="Ban H."/>
            <person name="Sato S."/>
            <person name="Yoshikawa S."/>
            <person name="Yamada K."/>
            <person name="Nakamura Y."/>
            <person name="Ichinomiya M."/>
            <person name="Sato N."/>
            <person name="Blanc-Mathieu R."/>
            <person name="Endo H."/>
            <person name="Kuwata A."/>
            <person name="Ogata H."/>
        </authorList>
    </citation>
    <scope>NUCLEOTIDE SEQUENCE [LARGE SCALE GENOMIC DNA]</scope>
</reference>
<keyword evidence="4" id="KW-1185">Reference proteome</keyword>
<accession>A0ABQ6NAQ1</accession>
<protein>
    <submittedName>
        <fullName evidence="3">Uncharacterized protein</fullName>
    </submittedName>
</protein>